<comment type="catalytic activity">
    <reaction evidence="2">
        <text>a quinone + NADH + 5 H(+)(in) = a quinol + NAD(+) + 4 H(+)(out)</text>
        <dbReference type="Rhea" id="RHEA:57888"/>
        <dbReference type="ChEBI" id="CHEBI:15378"/>
        <dbReference type="ChEBI" id="CHEBI:24646"/>
        <dbReference type="ChEBI" id="CHEBI:57540"/>
        <dbReference type="ChEBI" id="CHEBI:57945"/>
        <dbReference type="ChEBI" id="CHEBI:132124"/>
    </reaction>
</comment>
<dbReference type="GO" id="GO:0048038">
    <property type="term" value="F:quinone binding"/>
    <property type="evidence" value="ECO:0007669"/>
    <property type="project" value="UniProtKB-UniRule"/>
</dbReference>
<feature type="transmembrane region" description="Helical" evidence="2">
    <location>
        <begin position="32"/>
        <end position="49"/>
    </location>
</feature>
<dbReference type="GO" id="GO:0005886">
    <property type="term" value="C:plasma membrane"/>
    <property type="evidence" value="ECO:0007669"/>
    <property type="project" value="UniProtKB-SubCell"/>
</dbReference>
<evidence type="ECO:0000256" key="1">
    <source>
        <dbReference type="ARBA" id="ARBA00005698"/>
    </source>
</evidence>
<protein>
    <recommendedName>
        <fullName evidence="2">NADH-quinone oxidoreductase subunit J</fullName>
        <ecNumber evidence="2">7.1.1.-</ecNumber>
    </recommendedName>
</protein>
<sequence>MSGTDIAFFLLALAAIAGGVTMLQLTNVVHMVVALVMTFLGIAGLYVLLSAEFVAVVQVLIYSGAITIIMLFAIMLTRHHRDEKERQTTGGVWHKAVAAISVIAFGLAVYFGIRRLDFGTDGSALSGDNAKAIGKLLYSYYTIPFEIVSVILLVALIGAIVLAKKDGKEAGDK</sequence>
<dbReference type="AlphaFoldDB" id="A0A0D8BPP1"/>
<dbReference type="RefSeq" id="WP_044732820.1">
    <property type="nucleotide sequence ID" value="NZ_JYBP01000003.1"/>
</dbReference>
<gene>
    <name evidence="3" type="ORF">LG52_3441</name>
</gene>
<reference evidence="3 4" key="1">
    <citation type="submission" date="2015-01" db="EMBL/GenBank/DDBJ databases">
        <authorList>
            <person name="Filippidou S."/>
            <person name="Jeanneret N."/>
            <person name="Russel-Delif L."/>
            <person name="Junier T."/>
            <person name="Wunderlin T."/>
            <person name="Molina V."/>
            <person name="Johnson S.L."/>
            <person name="Davenport K.W."/>
            <person name="Chain P.S."/>
            <person name="Dorador C."/>
            <person name="Junier P."/>
        </authorList>
    </citation>
    <scope>NUCLEOTIDE SEQUENCE [LARGE SCALE GENOMIC DNA]</scope>
    <source>
        <strain evidence="3 4">Et7/4</strain>
    </source>
</reference>
<dbReference type="Pfam" id="PF00499">
    <property type="entry name" value="Oxidored_q3"/>
    <property type="match status" value="1"/>
</dbReference>
<dbReference type="Proteomes" id="UP000032522">
    <property type="component" value="Unassembled WGS sequence"/>
</dbReference>
<dbReference type="OrthoDB" id="9814997at2"/>
<keyword evidence="3" id="KW-0830">Ubiquinone</keyword>
<dbReference type="GO" id="GO:0008137">
    <property type="term" value="F:NADH dehydrogenase (ubiquinone) activity"/>
    <property type="evidence" value="ECO:0007669"/>
    <property type="project" value="UniProtKB-UniRule"/>
</dbReference>
<keyword evidence="2" id="KW-0520">NAD</keyword>
<dbReference type="EMBL" id="JYBP01000003">
    <property type="protein sequence ID" value="KJE26193.1"/>
    <property type="molecule type" value="Genomic_DNA"/>
</dbReference>
<accession>A0A0D8BPP1</accession>
<keyword evidence="2" id="KW-1003">Cell membrane</keyword>
<dbReference type="EC" id="7.1.1.-" evidence="2"/>
<keyword evidence="2" id="KW-1133">Transmembrane helix</keyword>
<dbReference type="InterPro" id="IPR042106">
    <property type="entry name" value="Nuo/plastoQ_OxRdtase_6_NuoJ"/>
</dbReference>
<dbReference type="NCBIfam" id="NF005168">
    <property type="entry name" value="PRK06638.2-3"/>
    <property type="match status" value="1"/>
</dbReference>
<comment type="subcellular location">
    <subcellularLocation>
        <location evidence="2">Cell membrane</location>
        <topology evidence="2">Multi-pass membrane protein</topology>
    </subcellularLocation>
</comment>
<organism evidence="3 4">
    <name type="scientific">Geobacillus kaustophilus</name>
    <dbReference type="NCBI Taxonomy" id="1462"/>
    <lineage>
        <taxon>Bacteria</taxon>
        <taxon>Bacillati</taxon>
        <taxon>Bacillota</taxon>
        <taxon>Bacilli</taxon>
        <taxon>Bacillales</taxon>
        <taxon>Anoxybacillaceae</taxon>
        <taxon>Geobacillus</taxon>
        <taxon>Geobacillus thermoleovorans group</taxon>
    </lineage>
</organism>
<feature type="transmembrane region" description="Helical" evidence="2">
    <location>
        <begin position="96"/>
        <end position="113"/>
    </location>
</feature>
<comment type="function">
    <text evidence="2">NDH-1 shuttles electrons from NADH, via FMN and iron-sulfur (Fe-S) centers, to quinones in the respiratory chain. Couples the redox reaction to proton translocation (for every two electrons transferred, four hydrogen ions are translocated across the cytoplasmic membrane), and thus conserves the redox energy in a proton gradient.</text>
</comment>
<dbReference type="PANTHER" id="PTHR33269:SF17">
    <property type="entry name" value="NADH-UBIQUINONE OXIDOREDUCTASE CHAIN 6"/>
    <property type="match status" value="1"/>
</dbReference>
<dbReference type="Gene3D" id="1.20.120.1200">
    <property type="entry name" value="NADH-ubiquinone/plastoquinone oxidoreductase chain 6, subunit NuoJ"/>
    <property type="match status" value="1"/>
</dbReference>
<comment type="caution">
    <text evidence="3">The sequence shown here is derived from an EMBL/GenBank/DDBJ whole genome shotgun (WGS) entry which is preliminary data.</text>
</comment>
<evidence type="ECO:0000313" key="3">
    <source>
        <dbReference type="EMBL" id="KJE26193.1"/>
    </source>
</evidence>
<keyword evidence="2" id="KW-0472">Membrane</keyword>
<evidence type="ECO:0000256" key="2">
    <source>
        <dbReference type="RuleBase" id="RU004429"/>
    </source>
</evidence>
<dbReference type="InterPro" id="IPR001457">
    <property type="entry name" value="NADH_UbQ/plastoQ_OxRdtase_su6"/>
</dbReference>
<name>A0A0D8BPP1_GEOKU</name>
<keyword evidence="2" id="KW-0874">Quinone</keyword>
<feature type="transmembrane region" description="Helical" evidence="2">
    <location>
        <begin position="6"/>
        <end position="25"/>
    </location>
</feature>
<evidence type="ECO:0000313" key="4">
    <source>
        <dbReference type="Proteomes" id="UP000032522"/>
    </source>
</evidence>
<comment type="similarity">
    <text evidence="1 2">Belongs to the complex I subunit 6 family.</text>
</comment>
<feature type="transmembrane region" description="Helical" evidence="2">
    <location>
        <begin position="138"/>
        <end position="163"/>
    </location>
</feature>
<proteinExistence type="inferred from homology"/>
<feature type="transmembrane region" description="Helical" evidence="2">
    <location>
        <begin position="55"/>
        <end position="76"/>
    </location>
</feature>
<dbReference type="PANTHER" id="PTHR33269">
    <property type="entry name" value="NADH-UBIQUINONE OXIDOREDUCTASE CHAIN 6"/>
    <property type="match status" value="1"/>
</dbReference>
<keyword evidence="2" id="KW-0812">Transmembrane</keyword>
<dbReference type="PATRIC" id="fig|1462.6.peg.3788"/>